<dbReference type="InterPro" id="IPR002686">
    <property type="entry name" value="Transposase_17"/>
</dbReference>
<feature type="region of interest" description="Disordered" evidence="1">
    <location>
        <begin position="210"/>
        <end position="245"/>
    </location>
</feature>
<dbReference type="GO" id="GO:0006313">
    <property type="term" value="P:DNA transposition"/>
    <property type="evidence" value="ECO:0007669"/>
    <property type="project" value="InterPro"/>
</dbReference>
<keyword evidence="4" id="KW-1185">Reference proteome</keyword>
<evidence type="ECO:0000313" key="3">
    <source>
        <dbReference type="EMBL" id="TLS67497.1"/>
    </source>
</evidence>
<protein>
    <submittedName>
        <fullName evidence="3">Transposase</fullName>
    </submittedName>
</protein>
<feature type="domain" description="Transposase IS200-like" evidence="2">
    <location>
        <begin position="9"/>
        <end position="124"/>
    </location>
</feature>
<organism evidence="3 4">
    <name type="scientific">Mariprofundus erugo</name>
    <dbReference type="NCBI Taxonomy" id="2528639"/>
    <lineage>
        <taxon>Bacteria</taxon>
        <taxon>Pseudomonadati</taxon>
        <taxon>Pseudomonadota</taxon>
        <taxon>Candidatius Mariprofundia</taxon>
        <taxon>Mariprofundales</taxon>
        <taxon>Mariprofundaceae</taxon>
        <taxon>Mariprofundus</taxon>
    </lineage>
</organism>
<name>A0A5R9GT91_9PROT</name>
<feature type="compositionally biased region" description="Basic and acidic residues" evidence="1">
    <location>
        <begin position="222"/>
        <end position="245"/>
    </location>
</feature>
<reference evidence="3 4" key="1">
    <citation type="journal article" date="2019" name="Appl. Environ. Microbiol.">
        <title>Environmental Evidence and Genomic Insight of Iron-oxidizing Bacteria Preference Towards More Corrosion Resistant Stainless Steel at Higher Salinities.</title>
        <authorList>
            <person name="Garrison C.E."/>
            <person name="Price K.A."/>
            <person name="Field E.K."/>
        </authorList>
    </citation>
    <scope>NUCLEOTIDE SEQUENCE [LARGE SCALE GENOMIC DNA]</scope>
    <source>
        <strain evidence="3 4">P3</strain>
    </source>
</reference>
<dbReference type="NCBIfam" id="NF047646">
    <property type="entry name" value="REP_Tyr_transpos"/>
    <property type="match status" value="1"/>
</dbReference>
<dbReference type="GO" id="GO:0003677">
    <property type="term" value="F:DNA binding"/>
    <property type="evidence" value="ECO:0007669"/>
    <property type="project" value="InterPro"/>
</dbReference>
<dbReference type="SMART" id="SM01321">
    <property type="entry name" value="Y1_Tnp"/>
    <property type="match status" value="1"/>
</dbReference>
<evidence type="ECO:0000256" key="1">
    <source>
        <dbReference type="SAM" id="MobiDB-lite"/>
    </source>
</evidence>
<dbReference type="PANTHER" id="PTHR34322">
    <property type="entry name" value="TRANSPOSASE, Y1_TNP DOMAIN-CONTAINING"/>
    <property type="match status" value="1"/>
</dbReference>
<evidence type="ECO:0000313" key="4">
    <source>
        <dbReference type="Proteomes" id="UP000306585"/>
    </source>
</evidence>
<proteinExistence type="predicted"/>
<evidence type="ECO:0000259" key="2">
    <source>
        <dbReference type="SMART" id="SM01321"/>
    </source>
</evidence>
<gene>
    <name evidence="3" type="ORF">FEF65_06140</name>
</gene>
<dbReference type="SUPFAM" id="SSF143422">
    <property type="entry name" value="Transposase IS200-like"/>
    <property type="match status" value="1"/>
</dbReference>
<dbReference type="PANTHER" id="PTHR34322:SF2">
    <property type="entry name" value="TRANSPOSASE IS200-LIKE DOMAIN-CONTAINING PROTEIN"/>
    <property type="match status" value="1"/>
</dbReference>
<dbReference type="RefSeq" id="WP_138238933.1">
    <property type="nucleotide sequence ID" value="NZ_VBRY01000005.1"/>
</dbReference>
<dbReference type="Pfam" id="PF01797">
    <property type="entry name" value="Y1_Tnp"/>
    <property type="match status" value="1"/>
</dbReference>
<dbReference type="Gene3D" id="3.30.70.1290">
    <property type="entry name" value="Transposase IS200-like"/>
    <property type="match status" value="1"/>
</dbReference>
<comment type="caution">
    <text evidence="3">The sequence shown here is derived from an EMBL/GenBank/DDBJ whole genome shotgun (WGS) entry which is preliminary data.</text>
</comment>
<dbReference type="GO" id="GO:0004803">
    <property type="term" value="F:transposase activity"/>
    <property type="evidence" value="ECO:0007669"/>
    <property type="project" value="InterPro"/>
</dbReference>
<dbReference type="InterPro" id="IPR036515">
    <property type="entry name" value="Transposase_17_sf"/>
</dbReference>
<dbReference type="AlphaFoldDB" id="A0A5R9GT91"/>
<sequence>MARQPRFILPGQPQHVIQRGNNRDAIFAADEDYQFYLEKLAMVCERFDCQLHAYVLMPNHVHLLMTPNTGNGIGKVMQSLGRYYVQYFNRQYQRTGTLWEGRYRSTVLDSEAYLMACSRYIELNPVRAGMVEHPGEYPWSSYEYNAQGYESDLVTAHALYLQLGNHPQARCEAYSRLFEADMDSALLDEIREATNKSWVLGSGTFKEQVETLTKRQASPKARGGDRKSKAYRDSKMKADPVEIHE</sequence>
<dbReference type="EMBL" id="VBRY01000005">
    <property type="protein sequence ID" value="TLS67497.1"/>
    <property type="molecule type" value="Genomic_DNA"/>
</dbReference>
<dbReference type="Proteomes" id="UP000306585">
    <property type="component" value="Unassembled WGS sequence"/>
</dbReference>
<accession>A0A5R9GT91</accession>